<dbReference type="GO" id="GO:0016787">
    <property type="term" value="F:hydrolase activity"/>
    <property type="evidence" value="ECO:0007669"/>
    <property type="project" value="UniProtKB-UniRule"/>
</dbReference>
<evidence type="ECO:0000259" key="7">
    <source>
        <dbReference type="PROSITE" id="PS51635"/>
    </source>
</evidence>
<dbReference type="InterPro" id="IPR050301">
    <property type="entry name" value="NTE"/>
</dbReference>
<evidence type="ECO:0000256" key="4">
    <source>
        <dbReference type="PROSITE-ProRule" id="PRU01161"/>
    </source>
</evidence>
<dbReference type="AlphaFoldDB" id="A0A940IH66"/>
<feature type="short sequence motif" description="GXSXG" evidence="4">
    <location>
        <begin position="133"/>
        <end position="137"/>
    </location>
</feature>
<dbReference type="GO" id="GO:0016042">
    <property type="term" value="P:lipid catabolic process"/>
    <property type="evidence" value="ECO:0007669"/>
    <property type="project" value="UniProtKB-UniRule"/>
</dbReference>
<evidence type="ECO:0000256" key="1">
    <source>
        <dbReference type="ARBA" id="ARBA00022801"/>
    </source>
</evidence>
<organism evidence="8 9">
    <name type="scientific">Candidatus Cryptobacteroides gallistercoris</name>
    <dbReference type="NCBI Taxonomy" id="2840765"/>
    <lineage>
        <taxon>Bacteria</taxon>
        <taxon>Pseudomonadati</taxon>
        <taxon>Bacteroidota</taxon>
        <taxon>Bacteroidia</taxon>
        <taxon>Bacteroidales</taxon>
        <taxon>Candidatus Cryptobacteroides</taxon>
    </lineage>
</organism>
<dbReference type="SUPFAM" id="SSF52151">
    <property type="entry name" value="FabD/lysophospholipase-like"/>
    <property type="match status" value="1"/>
</dbReference>
<keyword evidence="1 4" id="KW-0378">Hydrolase</keyword>
<keyword evidence="6" id="KW-0812">Transmembrane</keyword>
<dbReference type="PANTHER" id="PTHR14226:SF76">
    <property type="entry name" value="NTE FAMILY PROTEIN RSSA"/>
    <property type="match status" value="1"/>
</dbReference>
<dbReference type="Gene3D" id="3.40.1090.10">
    <property type="entry name" value="Cytosolic phospholipase A2 catalytic domain"/>
    <property type="match status" value="1"/>
</dbReference>
<sequence length="836" mass="92204">MQMTETMGNTAPGPDAAGKSARKPHLRGQVLRTACALAMLLCGFSGFFPLKAEDMPAIPAADAGDVRLAPESALLTAADSAAMQEIRARMDEIRKRRPAVALVLSGGGAKGAAHIGVIRYLESIGIPVDMVLGTSMGGLVGGLYALGYNVQELDSLVRSMDWSYALSDRVPREYISYAETKYREKYLLSIPFYYKDKDERDEAKRHAGFEIGADSDKNASELIKNNLIGSLPSGYIFGQNVSNILSSLSVGYQDSLCFNDLPIPFVCVATDLVSGTAKIWHNGKINTALRSTMSIPGIFAPVKMDGMVLVDGGMRDNYPTGLARDMGADIVIGVDLSGGNKKYEEINNLGDIITSGIDMLGRSMYERNIRQADISIKPELKEYNMMSFDKKSISIIIQRGYEAAYRNEAALLNLKSRLGPDTLSLHAAKAIDINADSVEVRSIDIQGIGGREKAILMKKIDIMPGDKVCRKDIENIVADIFGTQAYDYVTYEMRGKESPFDLVIICRPGPVHQFGFGVRLDTEEIVSVLLNVGLNAHRLQGSRFDFTGKISANPYFRFHYSYDAPKSPTLNATASVKWTDMNFLNLNSGRFNMSYLNVSQEFYLSNLKWTLFDIRAGIRNEYFNVRSLLSSEPIPGDYDLRMLGNDYVSLFLDGRADTFDDGYFPKRGFTAGVQYSWIFAGFPNRTHNFHAVSADAKIVVPGGDIFAFIPSFSARFLFGPDIPVAYMNLMGGSMAGRYMDQQIPFIGISNVSGMRNILTVFRTDFRFNVAKNHYVTGIMNYARDCDTFSTYGSGLGAFGAGVEYSYDSIFGPMTANIHWSSLTKRIGFYIGLGYNF</sequence>
<dbReference type="CDD" id="cd07205">
    <property type="entry name" value="Pat_PNPLA6_PNPLA7_NTE1_like"/>
    <property type="match status" value="1"/>
</dbReference>
<reference evidence="8" key="1">
    <citation type="submission" date="2020-10" db="EMBL/GenBank/DDBJ databases">
        <authorList>
            <person name="Gilroy R."/>
        </authorList>
    </citation>
    <scope>NUCLEOTIDE SEQUENCE</scope>
    <source>
        <strain evidence="8">F1-3629</strain>
    </source>
</reference>
<dbReference type="EMBL" id="JADIMJ010000128">
    <property type="protein sequence ID" value="MBO8454733.1"/>
    <property type="molecule type" value="Genomic_DNA"/>
</dbReference>
<feature type="region of interest" description="Disordered" evidence="5">
    <location>
        <begin position="1"/>
        <end position="24"/>
    </location>
</feature>
<evidence type="ECO:0000313" key="9">
    <source>
        <dbReference type="Proteomes" id="UP000771749"/>
    </source>
</evidence>
<keyword evidence="3 4" id="KW-0443">Lipid metabolism</keyword>
<keyword evidence="2 4" id="KW-0442">Lipid degradation</keyword>
<evidence type="ECO:0000256" key="2">
    <source>
        <dbReference type="ARBA" id="ARBA00022963"/>
    </source>
</evidence>
<evidence type="ECO:0000313" key="8">
    <source>
        <dbReference type="EMBL" id="MBO8454733.1"/>
    </source>
</evidence>
<dbReference type="PANTHER" id="PTHR14226">
    <property type="entry name" value="NEUROPATHY TARGET ESTERASE/SWISS CHEESE D.MELANOGASTER"/>
    <property type="match status" value="1"/>
</dbReference>
<dbReference type="PROSITE" id="PS51635">
    <property type="entry name" value="PNPLA"/>
    <property type="match status" value="1"/>
</dbReference>
<protein>
    <submittedName>
        <fullName evidence="8">Patatin-like phospholipase family protein</fullName>
    </submittedName>
</protein>
<dbReference type="InterPro" id="IPR043864">
    <property type="entry name" value="Omp85-like_dom"/>
</dbReference>
<evidence type="ECO:0000256" key="5">
    <source>
        <dbReference type="SAM" id="MobiDB-lite"/>
    </source>
</evidence>
<dbReference type="Proteomes" id="UP000771749">
    <property type="component" value="Unassembled WGS sequence"/>
</dbReference>
<dbReference type="InterPro" id="IPR002641">
    <property type="entry name" value="PNPLA_dom"/>
</dbReference>
<evidence type="ECO:0000256" key="3">
    <source>
        <dbReference type="ARBA" id="ARBA00023098"/>
    </source>
</evidence>
<gene>
    <name evidence="8" type="ORF">IAC07_08450</name>
</gene>
<dbReference type="Pfam" id="PF01734">
    <property type="entry name" value="Patatin"/>
    <property type="match status" value="1"/>
</dbReference>
<keyword evidence="6" id="KW-1133">Transmembrane helix</keyword>
<dbReference type="InterPro" id="IPR016035">
    <property type="entry name" value="Acyl_Trfase/lysoPLipase"/>
</dbReference>
<proteinExistence type="predicted"/>
<dbReference type="Pfam" id="PF19143">
    <property type="entry name" value="Omp85_2"/>
    <property type="match status" value="1"/>
</dbReference>
<feature type="domain" description="PNPLA" evidence="7">
    <location>
        <begin position="102"/>
        <end position="324"/>
    </location>
</feature>
<evidence type="ECO:0000256" key="6">
    <source>
        <dbReference type="SAM" id="Phobius"/>
    </source>
</evidence>
<feature type="active site" description="Proton acceptor" evidence="4">
    <location>
        <position position="311"/>
    </location>
</feature>
<name>A0A940IH66_9BACT</name>
<accession>A0A940IH66</accession>
<keyword evidence="6" id="KW-0472">Membrane</keyword>
<comment type="caution">
    <text evidence="8">The sequence shown here is derived from an EMBL/GenBank/DDBJ whole genome shotgun (WGS) entry which is preliminary data.</text>
</comment>
<feature type="transmembrane region" description="Helical" evidence="6">
    <location>
        <begin position="30"/>
        <end position="50"/>
    </location>
</feature>
<feature type="active site" description="Nucleophile" evidence="4">
    <location>
        <position position="135"/>
    </location>
</feature>
<feature type="short sequence motif" description="DGA/G" evidence="4">
    <location>
        <begin position="311"/>
        <end position="313"/>
    </location>
</feature>
<reference evidence="8" key="2">
    <citation type="journal article" date="2021" name="PeerJ">
        <title>Extensive microbial diversity within the chicken gut microbiome revealed by metagenomics and culture.</title>
        <authorList>
            <person name="Gilroy R."/>
            <person name="Ravi A."/>
            <person name="Getino M."/>
            <person name="Pursley I."/>
            <person name="Horton D.L."/>
            <person name="Alikhan N.F."/>
            <person name="Baker D."/>
            <person name="Gharbi K."/>
            <person name="Hall N."/>
            <person name="Watson M."/>
            <person name="Adriaenssens E.M."/>
            <person name="Foster-Nyarko E."/>
            <person name="Jarju S."/>
            <person name="Secka A."/>
            <person name="Antonio M."/>
            <person name="Oren A."/>
            <person name="Chaudhuri R.R."/>
            <person name="La Ragione R."/>
            <person name="Hildebrand F."/>
            <person name="Pallen M.J."/>
        </authorList>
    </citation>
    <scope>NUCLEOTIDE SEQUENCE</scope>
    <source>
        <strain evidence="8">F1-3629</strain>
    </source>
</reference>
<feature type="short sequence motif" description="GXGXXG" evidence="4">
    <location>
        <begin position="106"/>
        <end position="111"/>
    </location>
</feature>